<dbReference type="EMBL" id="CP113264">
    <property type="protein sequence ID" value="WAE76028.1"/>
    <property type="molecule type" value="Genomic_DNA"/>
</dbReference>
<evidence type="ECO:0000313" key="3">
    <source>
        <dbReference type="Proteomes" id="UP001156498"/>
    </source>
</evidence>
<sequence>MSERFPGLALGEGVRTGPAQQWGNVRLVPLLRSAPVPRLRLHPLVAGDLVDDPASQDDGTCCLVPHAYVLTWEGDTAPSASYGTQILPPRSPAPRRAHLDLRSRKARTAVRGRARFLPLDLAVDGLLSLHAGGPSVAWAEWSRATVHRGLSSPALTTYLGGEIEGLAEALRVFEIHPDQCGVVVHLADVLASAHLYPHPEDYRALHAGLLMDMFGESLYMYGLLAGEARPLYTPIRERGVRTLADLRERVERSRSDTLRAHDDLMLSSLTGGLHTSGGSRDFGGAGAPDPRERPFTVRWLVPAFARGGVDHVGEVVADRHGRVAYLKSLRLSPAQSRRGRLLRVLGEAGWELDRAALSLGTTRSGLVDRLERARLSHLLSPGLLAEHRAATRRRAP</sequence>
<reference evidence="2 3" key="1">
    <citation type="journal article" date="2013" name="Int. J. Syst. Evol. Microbiol.">
        <title>Description of Streptomonospora sediminis sp. nov. and Streptomonospora nanhaiensis sp. nov., and reclassification of Nocardiopsis arabia Hozzein &amp; Goodfellow 2008 as Streptomonospora arabica comb. nov. and emended description of the genus Streptomonospora.</title>
        <authorList>
            <person name="Zhang D.F."/>
            <person name="Pan H.Q."/>
            <person name="He J."/>
            <person name="Zhang X.M."/>
            <person name="Zhang Y.G."/>
            <person name="Klenk H.P."/>
            <person name="Hu J.C."/>
            <person name="Li W.J."/>
        </authorList>
    </citation>
    <scope>NUCLEOTIDE SEQUENCE [LARGE SCALE GENOMIC DNA]</scope>
    <source>
        <strain evidence="2 3">12A09</strain>
    </source>
</reference>
<organism evidence="2 3">
    <name type="scientific">Streptomonospora nanhaiensis</name>
    <dbReference type="NCBI Taxonomy" id="1323731"/>
    <lineage>
        <taxon>Bacteria</taxon>
        <taxon>Bacillati</taxon>
        <taxon>Actinomycetota</taxon>
        <taxon>Actinomycetes</taxon>
        <taxon>Streptosporangiales</taxon>
        <taxon>Nocardiopsidaceae</taxon>
        <taxon>Streptomonospora</taxon>
    </lineage>
</organism>
<evidence type="ECO:0000313" key="2">
    <source>
        <dbReference type="EMBL" id="WAE76028.1"/>
    </source>
</evidence>
<evidence type="ECO:0000259" key="1">
    <source>
        <dbReference type="Pfam" id="PF22549"/>
    </source>
</evidence>
<dbReference type="Proteomes" id="UP001156498">
    <property type="component" value="Chromosome"/>
</dbReference>
<accession>A0ABY6YUE9</accession>
<feature type="domain" description="ARG and Rhodanese-Phosphatase-superfamily-associated" evidence="1">
    <location>
        <begin position="12"/>
        <end position="271"/>
    </location>
</feature>
<dbReference type="RefSeq" id="WP_267949797.1">
    <property type="nucleotide sequence ID" value="NZ_CP113264.1"/>
</dbReference>
<dbReference type="InterPro" id="IPR054346">
    <property type="entry name" value="ARPP-2"/>
</dbReference>
<dbReference type="Pfam" id="PF22549">
    <property type="entry name" value="ARPP-2"/>
    <property type="match status" value="1"/>
</dbReference>
<proteinExistence type="predicted"/>
<keyword evidence="3" id="KW-1185">Reference proteome</keyword>
<protein>
    <recommendedName>
        <fullName evidence="1">ARG and Rhodanese-Phosphatase-superfamily-associated domain-containing protein</fullName>
    </recommendedName>
</protein>
<name>A0ABY6YUE9_9ACTN</name>
<gene>
    <name evidence="2" type="ORF">OUQ99_13525</name>
</gene>